<keyword evidence="3" id="KW-1185">Reference proteome</keyword>
<reference evidence="2" key="1">
    <citation type="submission" date="2020-09" db="EMBL/GenBank/DDBJ databases">
        <title>Genome-Enabled Discovery of Anthraquinone Biosynthesis in Senna tora.</title>
        <authorList>
            <person name="Kang S.-H."/>
            <person name="Pandey R.P."/>
            <person name="Lee C.-M."/>
            <person name="Sim J.-S."/>
            <person name="Jeong J.-T."/>
            <person name="Choi B.-S."/>
            <person name="Jung M."/>
            <person name="Ginzburg D."/>
            <person name="Zhao K."/>
            <person name="Won S.Y."/>
            <person name="Oh T.-J."/>
            <person name="Yu Y."/>
            <person name="Kim N.-H."/>
            <person name="Lee O.R."/>
            <person name="Lee T.-H."/>
            <person name="Bashyal P."/>
            <person name="Kim T.-S."/>
            <person name="Lee W.-H."/>
            <person name="Kawkins C."/>
            <person name="Kim C.-K."/>
            <person name="Kim J.S."/>
            <person name="Ahn B.O."/>
            <person name="Rhee S.Y."/>
            <person name="Sohng J.K."/>
        </authorList>
    </citation>
    <scope>NUCLEOTIDE SEQUENCE</scope>
    <source>
        <tissue evidence="2">Leaf</tissue>
    </source>
</reference>
<evidence type="ECO:0000256" key="1">
    <source>
        <dbReference type="SAM" id="MobiDB-lite"/>
    </source>
</evidence>
<comment type="caution">
    <text evidence="2">The sequence shown here is derived from an EMBL/GenBank/DDBJ whole genome shotgun (WGS) entry which is preliminary data.</text>
</comment>
<evidence type="ECO:0000313" key="2">
    <source>
        <dbReference type="EMBL" id="KAF7819870.1"/>
    </source>
</evidence>
<dbReference type="AlphaFoldDB" id="A0A834TDP2"/>
<protein>
    <submittedName>
        <fullName evidence="2">Uncharacterized protein</fullName>
    </submittedName>
</protein>
<feature type="region of interest" description="Disordered" evidence="1">
    <location>
        <begin position="1"/>
        <end position="21"/>
    </location>
</feature>
<name>A0A834TDP2_9FABA</name>
<dbReference type="Proteomes" id="UP000634136">
    <property type="component" value="Unassembled WGS sequence"/>
</dbReference>
<proteinExistence type="predicted"/>
<organism evidence="2 3">
    <name type="scientific">Senna tora</name>
    <dbReference type="NCBI Taxonomy" id="362788"/>
    <lineage>
        <taxon>Eukaryota</taxon>
        <taxon>Viridiplantae</taxon>
        <taxon>Streptophyta</taxon>
        <taxon>Embryophyta</taxon>
        <taxon>Tracheophyta</taxon>
        <taxon>Spermatophyta</taxon>
        <taxon>Magnoliopsida</taxon>
        <taxon>eudicotyledons</taxon>
        <taxon>Gunneridae</taxon>
        <taxon>Pentapetalae</taxon>
        <taxon>rosids</taxon>
        <taxon>fabids</taxon>
        <taxon>Fabales</taxon>
        <taxon>Fabaceae</taxon>
        <taxon>Caesalpinioideae</taxon>
        <taxon>Cassia clade</taxon>
        <taxon>Senna</taxon>
    </lineage>
</organism>
<evidence type="ECO:0000313" key="3">
    <source>
        <dbReference type="Proteomes" id="UP000634136"/>
    </source>
</evidence>
<accession>A0A834TDP2</accession>
<sequence length="21" mass="2520">MPSAQMEPNAEKKRSRIRRFS</sequence>
<dbReference type="EMBL" id="JAAIUW010000008">
    <property type="protein sequence ID" value="KAF7819870.1"/>
    <property type="molecule type" value="Genomic_DNA"/>
</dbReference>
<gene>
    <name evidence="2" type="ORF">G2W53_025325</name>
</gene>